<feature type="compositionally biased region" description="Basic and acidic residues" evidence="6">
    <location>
        <begin position="309"/>
        <end position="318"/>
    </location>
</feature>
<evidence type="ECO:0000256" key="5">
    <source>
        <dbReference type="ARBA" id="ARBA00023306"/>
    </source>
</evidence>
<comment type="caution">
    <text evidence="9">The sequence shown here is derived from an EMBL/GenBank/DDBJ whole genome shotgun (WGS) entry which is preliminary data.</text>
</comment>
<evidence type="ECO:0000256" key="1">
    <source>
        <dbReference type="ARBA" id="ARBA00010547"/>
    </source>
</evidence>
<organism evidence="9 10">
    <name type="scientific">Gomphillus americanus</name>
    <dbReference type="NCBI Taxonomy" id="1940652"/>
    <lineage>
        <taxon>Eukaryota</taxon>
        <taxon>Fungi</taxon>
        <taxon>Dikarya</taxon>
        <taxon>Ascomycota</taxon>
        <taxon>Pezizomycotina</taxon>
        <taxon>Lecanoromycetes</taxon>
        <taxon>OSLEUM clade</taxon>
        <taxon>Ostropomycetidae</taxon>
        <taxon>Ostropales</taxon>
        <taxon>Graphidaceae</taxon>
        <taxon>Gomphilloideae</taxon>
        <taxon>Gomphillus</taxon>
    </lineage>
</organism>
<evidence type="ECO:0000259" key="7">
    <source>
        <dbReference type="Pfam" id="PF12859"/>
    </source>
</evidence>
<dbReference type="InterPro" id="IPR049255">
    <property type="entry name" value="Apc1_N"/>
</dbReference>
<accession>A0A8H3ERN2</accession>
<dbReference type="FunFam" id="1.25.10.10:FF:000531">
    <property type="entry name" value="Negative regulator of mitosis"/>
    <property type="match status" value="1"/>
</dbReference>
<feature type="domain" description="Anaphase-promoting complex subunit 1 N-terminal" evidence="7">
    <location>
        <begin position="29"/>
        <end position="737"/>
    </location>
</feature>
<dbReference type="FunFam" id="1.25.10.10:FF:000400">
    <property type="entry name" value="20S cyclosome subunit (APC1/BimE), putative"/>
    <property type="match status" value="1"/>
</dbReference>
<keyword evidence="4" id="KW-0498">Mitosis</keyword>
<dbReference type="GO" id="GO:0007091">
    <property type="term" value="P:metaphase/anaphase transition of mitotic cell cycle"/>
    <property type="evidence" value="ECO:0007669"/>
    <property type="project" value="TreeGrafter"/>
</dbReference>
<dbReference type="PANTHER" id="PTHR12827:SF3">
    <property type="entry name" value="ANAPHASE-PROMOTING COMPLEX SUBUNIT 1"/>
    <property type="match status" value="1"/>
</dbReference>
<feature type="compositionally biased region" description="Basic and acidic residues" evidence="6">
    <location>
        <begin position="1065"/>
        <end position="1089"/>
    </location>
</feature>
<feature type="region of interest" description="Disordered" evidence="6">
    <location>
        <begin position="1065"/>
        <end position="1093"/>
    </location>
</feature>
<keyword evidence="2" id="KW-0132">Cell division</keyword>
<dbReference type="InterPro" id="IPR024990">
    <property type="entry name" value="Apc1"/>
</dbReference>
<gene>
    <name evidence="9" type="ORF">GOMPHAMPRED_007409</name>
</gene>
<proteinExistence type="inferred from homology"/>
<dbReference type="Gene3D" id="1.25.10.10">
    <property type="entry name" value="Leucine-rich Repeat Variant"/>
    <property type="match status" value="3"/>
</dbReference>
<dbReference type="OrthoDB" id="26401at2759"/>
<dbReference type="GO" id="GO:0031145">
    <property type="term" value="P:anaphase-promoting complex-dependent catabolic process"/>
    <property type="evidence" value="ECO:0007669"/>
    <property type="project" value="TreeGrafter"/>
</dbReference>
<evidence type="ECO:0000313" key="10">
    <source>
        <dbReference type="Proteomes" id="UP000664169"/>
    </source>
</evidence>
<dbReference type="EMBL" id="CAJPDQ010000006">
    <property type="protein sequence ID" value="CAF9911449.1"/>
    <property type="molecule type" value="Genomic_DNA"/>
</dbReference>
<evidence type="ECO:0000256" key="2">
    <source>
        <dbReference type="ARBA" id="ARBA00022618"/>
    </source>
</evidence>
<protein>
    <recommendedName>
        <fullName evidence="11">Anaphase-promoting complex subunit 1</fullName>
    </recommendedName>
</protein>
<dbReference type="InterPro" id="IPR011989">
    <property type="entry name" value="ARM-like"/>
</dbReference>
<sequence>MGSLRSLGISKPAGLAHLISEGILPSNASDYTWTCDSKSGDELLVVGSRVVWTRLGVVHQIYNLDSENEQAIQALFATFPVGSNTSTTTNAESRSGHGASGKDSSQVSNRAVVVLAKTQAHIYFIGGSTHTINLPFEVQKAFPTTYGLIMQRAAPIKPITISYKATKTPANSFAVARLESQASPESWKRQKLVQEPDPSYEKMWKSYAPPSTQPPQNDLPHHLYLRDPLIEAGIVGEVIEKKTASGRPRVFSDFSLLSQDEDVLYISSRSEVRDRNVLIAATRNPSTAFFTIWEVVETPKRVSIKQRRRADVYLESRRRSSRGPGTGATTPGIRASINPRESFGGFTEPQNATRSRKHKPEAELAHQLNAALEGHTAPTQTSRRISSLMARSELAMGTDAAALTDPVPLASKRGASFGGAGIRASLGGPGTNFGIRSSRMSQFGLEMQEPQLGNLSDDSMDTDSDDHGPTPPRNLSRSLQHDVAFVKLHTFSMPQGANAIDQHFNSSRFEIVVLQSPSASNDSINIFAIYLYDQSSQQAVFINFGIPKTAGLPSARHAGSQIRVRNMETLKNISGICKLGVHPFDCCFMLKSSEKGSVSLIKHAPWNSPTCVYLPSTFLRRNPFQIRVANGVETRREGGLKRILSEGVDRLCGIRTASQPYQLEIVDTKGVWHRLDYGIGPKEPFVRKLLEVCHFLVADQTTEQMAIYSLWDDVNSWYASTVANADNIEWQSFVILLFSLFALHLPHASRGGPVRSKRKTGLLRSSSGAQIDTEDFDAMVLMEDNFGMSHPLWSYDASWYWTAELELPGLLPQDKAPPMHKKRNIILEALQHARNFIKTPVGIAKLGVQGTFPVNSSVKDNHDILTWLLAALHFIREEEKLNVLNAANVQALTPILAQLGGWLKCSEWSWRASEYYSTDSIEMDLWNFDESAIEPLYAVRPQISPPSIFAHVEEVLSGNTNKRFPSLADLPVFNDGYAERDTIRALTPRTLMVLKILDMHLLNANETLSELTRSGWDRDILETLPEGIVASLRSVLTNCQAKPPSNLSGLMMNMIDREDLATLEDHDGLGKPQARTEDFTKHEASRDYHSITNGTLSQAEDVGAYDEAAEMDRRAITRLIFSSDQRFSEAIRMVHPLKPSVARCAPEPDWTDQDLLEAQQELAKVIAFRTLSVSPGRAMLFYNARHPLLTEKFPIHGFSLSTIMKPSNITVLADRTAYTEEKVSWAFFHAGVEAGLTISKDAKGIDTSWILFNKPKELADRHAGFLLALGLNGHLKDIAKWVSFKYLTHKHTMTSIGFLLGLAASHIGSMDVPVARLLSVHATRMLPSGSANLNLSPLIQTTGIMALGLLYYDTQHRRMTEVMLSELESVEQEEGVNPIEDLRDEGYRLAAGFALGYINLGKGRQTKGLNDMKIVERLLALVVAARKVSLVHILDKVTAGATIAIALMFLKTGDQALANKIDIPDTTLQFEYVRPDIFLLRTVARHLIMWDNIEATSGWIKRSLPSTLRKHVHLQQIRSLHTEDLPLYNILAGLCLVIGLRFAGSARSEVRDLLIVYLDQLIRINKLPAMHYDGKLTRITTRNCQDVVALAAAAVMAGTGDLYLIRRYRSLHGRANPDTPYGSHLAAHQAIGLLFLGGGTHTLGTSNLAVASLLCSFYPLFPSSVQDNKAHLQAFRHFWVLAAESRCLIVRNAETLKPMSMKVIVRLRTGRKIEAEAPCLLPELDSISKIISNDRQYWEVVLDLDGNSNHRTAFQKHQSIFVRRRGPYDTHKSTFSATMQTLNDRQAYQQVHRQVFEWVFDLAAFQFLGQAERALVIPPGSTYPSSAVGRLTIVDDRLALEKECLMSTRTERLWSIRVLFAWAESMMRKEDDLAWLGRDIVESLKAKVALTWKD</sequence>
<comment type="similarity">
    <text evidence="1">Belongs to the APC1 family.</text>
</comment>
<dbReference type="PANTHER" id="PTHR12827">
    <property type="entry name" value="MEIOTIC CHECKPOINT REGULATOR TSG24 FAMILY MEMBER"/>
    <property type="match status" value="1"/>
</dbReference>
<keyword evidence="5" id="KW-0131">Cell cycle</keyword>
<keyword evidence="3" id="KW-0677">Repeat</keyword>
<feature type="region of interest" description="Disordered" evidence="6">
    <location>
        <begin position="307"/>
        <end position="361"/>
    </location>
</feature>
<dbReference type="GO" id="GO:0005680">
    <property type="term" value="C:anaphase-promoting complex"/>
    <property type="evidence" value="ECO:0007669"/>
    <property type="project" value="InterPro"/>
</dbReference>
<dbReference type="Pfam" id="PF21282">
    <property type="entry name" value="APC1_3rd"/>
    <property type="match status" value="1"/>
</dbReference>
<evidence type="ECO:0000313" key="9">
    <source>
        <dbReference type="EMBL" id="CAF9911449.1"/>
    </source>
</evidence>
<evidence type="ECO:0000256" key="4">
    <source>
        <dbReference type="ARBA" id="ARBA00022776"/>
    </source>
</evidence>
<keyword evidence="10" id="KW-1185">Reference proteome</keyword>
<evidence type="ECO:0000259" key="8">
    <source>
        <dbReference type="Pfam" id="PF21282"/>
    </source>
</evidence>
<evidence type="ECO:0008006" key="11">
    <source>
        <dbReference type="Google" id="ProtNLM"/>
    </source>
</evidence>
<feature type="region of interest" description="Disordered" evidence="6">
    <location>
        <begin position="451"/>
        <end position="476"/>
    </location>
</feature>
<reference evidence="9" key="1">
    <citation type="submission" date="2021-03" db="EMBL/GenBank/DDBJ databases">
        <authorList>
            <person name="Tagirdzhanova G."/>
        </authorList>
    </citation>
    <scope>NUCLEOTIDE SEQUENCE</scope>
</reference>
<dbReference type="GO" id="GO:0060090">
    <property type="term" value="F:molecular adaptor activity"/>
    <property type="evidence" value="ECO:0007669"/>
    <property type="project" value="TreeGrafter"/>
</dbReference>
<dbReference type="Pfam" id="PF12859">
    <property type="entry name" value="ANAPC1"/>
    <property type="match status" value="1"/>
</dbReference>
<dbReference type="GO" id="GO:0051301">
    <property type="term" value="P:cell division"/>
    <property type="evidence" value="ECO:0007669"/>
    <property type="project" value="UniProtKB-KW"/>
</dbReference>
<name>A0A8H3ERN2_9LECA</name>
<dbReference type="Proteomes" id="UP000664169">
    <property type="component" value="Unassembled WGS sequence"/>
</dbReference>
<evidence type="ECO:0000256" key="3">
    <source>
        <dbReference type="ARBA" id="ARBA00022737"/>
    </source>
</evidence>
<evidence type="ECO:0000256" key="6">
    <source>
        <dbReference type="SAM" id="MobiDB-lite"/>
    </source>
</evidence>
<feature type="domain" description="Anaphase-promoting complex subunit 1 beta-sandwich" evidence="8">
    <location>
        <begin position="1712"/>
        <end position="1765"/>
    </location>
</feature>
<dbReference type="GO" id="GO:0070979">
    <property type="term" value="P:protein K11-linked ubiquitination"/>
    <property type="evidence" value="ECO:0007669"/>
    <property type="project" value="TreeGrafter"/>
</dbReference>
<dbReference type="InterPro" id="IPR048971">
    <property type="entry name" value="Apc1_3rd"/>
</dbReference>